<dbReference type="PANTHER" id="PTHR36427">
    <property type="entry name" value="54S RIBOSOMAL PROTEIN L1, MITOCHONDRIAL"/>
    <property type="match status" value="1"/>
</dbReference>
<keyword evidence="9 11" id="KW-0687">Ribonucleoprotein</keyword>
<name>A0A656YX82_9EURY</name>
<evidence type="ECO:0000256" key="1">
    <source>
        <dbReference type="ARBA" id="ARBA00010531"/>
    </source>
</evidence>
<dbReference type="GO" id="GO:0006412">
    <property type="term" value="P:translation"/>
    <property type="evidence" value="ECO:0007669"/>
    <property type="project" value="UniProtKB-UniRule"/>
</dbReference>
<dbReference type="GO" id="GO:0006417">
    <property type="term" value="P:regulation of translation"/>
    <property type="evidence" value="ECO:0007669"/>
    <property type="project" value="UniProtKB-KW"/>
</dbReference>
<feature type="region of interest" description="Disordered" evidence="13">
    <location>
        <begin position="126"/>
        <end position="151"/>
    </location>
</feature>
<comment type="function">
    <text evidence="11">Protein L1 is also a translational repressor protein, it controls the translation of its operon by binding to its mRNA.</text>
</comment>
<dbReference type="PROSITE" id="PS01199">
    <property type="entry name" value="RIBOSOMAL_L1"/>
    <property type="match status" value="1"/>
</dbReference>
<dbReference type="CDD" id="cd00403">
    <property type="entry name" value="Ribosomal_L1"/>
    <property type="match status" value="1"/>
</dbReference>
<dbReference type="Gene3D" id="3.40.50.790">
    <property type="match status" value="1"/>
</dbReference>
<evidence type="ECO:0000256" key="5">
    <source>
        <dbReference type="ARBA" id="ARBA00022730"/>
    </source>
</evidence>
<comment type="caution">
    <text evidence="14">The sequence shown here is derived from an EMBL/GenBank/DDBJ whole genome shotgun (WGS) entry which is preliminary data.</text>
</comment>
<evidence type="ECO:0000256" key="8">
    <source>
        <dbReference type="ARBA" id="ARBA00022980"/>
    </source>
</evidence>
<evidence type="ECO:0000256" key="10">
    <source>
        <dbReference type="ARBA" id="ARBA00045545"/>
    </source>
</evidence>
<dbReference type="EMBL" id="LHXT01000005">
    <property type="protein sequence ID" value="KXA98807.1"/>
    <property type="molecule type" value="Genomic_DNA"/>
</dbReference>
<dbReference type="FunFam" id="3.40.50.790:FF:000005">
    <property type="entry name" value="50S ribosomal protein L1"/>
    <property type="match status" value="1"/>
</dbReference>
<dbReference type="GO" id="GO:0015934">
    <property type="term" value="C:large ribosomal subunit"/>
    <property type="evidence" value="ECO:0007669"/>
    <property type="project" value="InterPro"/>
</dbReference>
<evidence type="ECO:0000256" key="9">
    <source>
        <dbReference type="ARBA" id="ARBA00023274"/>
    </source>
</evidence>
<sequence>MTVSKQDIIEALKEAKEKSTDRNFTQTFDLSIGLKNLDLSDPENRINEEVTLPHGTGKTQKVAIFADGELAEKARNAGADQVFSRKELEELGDDKTRAKKVADEYGSFLAQADLMPIVGKELGPVLGPRGKMPNPIPPTEDPSKRLESSRNKVRVNVRENPVANLPVGREDMSNEEIAENVETVLDFMISKLPKGPKQIKSVTLKTTMGKPVSLKVN</sequence>
<dbReference type="InterPro" id="IPR023673">
    <property type="entry name" value="Ribosomal_uL1_CS"/>
</dbReference>
<comment type="function">
    <text evidence="11">Binds directly to 23S rRNA. Probably involved in E site tRNA release.</text>
</comment>
<evidence type="ECO:0000256" key="12">
    <source>
        <dbReference type="RuleBase" id="RU000659"/>
    </source>
</evidence>
<gene>
    <name evidence="11" type="primary">rpl1</name>
    <name evidence="14" type="ORF">AKJ39_00700</name>
</gene>
<keyword evidence="3 11" id="KW-0678">Repressor</keyword>
<dbReference type="GO" id="GO:0003735">
    <property type="term" value="F:structural constituent of ribosome"/>
    <property type="evidence" value="ECO:0007669"/>
    <property type="project" value="InterPro"/>
</dbReference>
<dbReference type="InterPro" id="IPR002143">
    <property type="entry name" value="Ribosomal_uL1"/>
</dbReference>
<dbReference type="Gene3D" id="3.30.190.20">
    <property type="match status" value="1"/>
</dbReference>
<dbReference type="InterPro" id="IPR023669">
    <property type="entry name" value="Ribosomal_uL1_arc"/>
</dbReference>
<dbReference type="Pfam" id="PF00687">
    <property type="entry name" value="Ribosomal_L1"/>
    <property type="match status" value="1"/>
</dbReference>
<proteinExistence type="inferred from homology"/>
<keyword evidence="5 11" id="KW-0699">rRNA-binding</keyword>
<dbReference type="GO" id="GO:0019843">
    <property type="term" value="F:rRNA binding"/>
    <property type="evidence" value="ECO:0007669"/>
    <property type="project" value="UniProtKB-UniRule"/>
</dbReference>
<comment type="similarity">
    <text evidence="1 11 12">Belongs to the universal ribosomal protein uL1 family.</text>
</comment>
<evidence type="ECO:0000256" key="11">
    <source>
        <dbReference type="HAMAP-Rule" id="MF_01318"/>
    </source>
</evidence>
<dbReference type="InterPro" id="IPR028364">
    <property type="entry name" value="Ribosomal_uL1/biogenesis"/>
</dbReference>
<dbReference type="PIRSF" id="PIRSF002155">
    <property type="entry name" value="Ribosomal_L1"/>
    <property type="match status" value="1"/>
</dbReference>
<evidence type="ECO:0000256" key="3">
    <source>
        <dbReference type="ARBA" id="ARBA00022491"/>
    </source>
</evidence>
<accession>A0A656YX82</accession>
<evidence type="ECO:0000313" key="14">
    <source>
        <dbReference type="EMBL" id="KXA98807.1"/>
    </source>
</evidence>
<feature type="compositionally biased region" description="Basic and acidic residues" evidence="13">
    <location>
        <begin position="141"/>
        <end position="150"/>
    </location>
</feature>
<dbReference type="AlphaFoldDB" id="A0A656YX82"/>
<evidence type="ECO:0000313" key="15">
    <source>
        <dbReference type="Proteomes" id="UP000070257"/>
    </source>
</evidence>
<evidence type="ECO:0000256" key="4">
    <source>
        <dbReference type="ARBA" id="ARBA00022555"/>
    </source>
</evidence>
<dbReference type="InterPro" id="IPR023674">
    <property type="entry name" value="Ribosomal_uL1-like"/>
</dbReference>
<dbReference type="Proteomes" id="UP000070257">
    <property type="component" value="Unassembled WGS sequence"/>
</dbReference>
<dbReference type="GO" id="GO:0000049">
    <property type="term" value="F:tRNA binding"/>
    <property type="evidence" value="ECO:0007669"/>
    <property type="project" value="UniProtKB-KW"/>
</dbReference>
<dbReference type="InterPro" id="IPR016095">
    <property type="entry name" value="Ribosomal_uL1_3-a/b-sand"/>
</dbReference>
<dbReference type="HAMAP" id="MF_01318_A">
    <property type="entry name" value="Ribosomal_uL1_A"/>
    <property type="match status" value="1"/>
</dbReference>
<evidence type="ECO:0000256" key="13">
    <source>
        <dbReference type="SAM" id="MobiDB-lite"/>
    </source>
</evidence>
<keyword evidence="7 11" id="KW-0694">RNA-binding</keyword>
<dbReference type="SUPFAM" id="SSF56808">
    <property type="entry name" value="Ribosomal protein L1"/>
    <property type="match status" value="1"/>
</dbReference>
<dbReference type="PANTHER" id="PTHR36427:SF3">
    <property type="entry name" value="LARGE RIBOSOMAL SUBUNIT PROTEIN UL1M"/>
    <property type="match status" value="1"/>
</dbReference>
<evidence type="ECO:0000256" key="2">
    <source>
        <dbReference type="ARBA" id="ARBA00011838"/>
    </source>
</evidence>
<keyword evidence="8 11" id="KW-0689">Ribosomal protein</keyword>
<keyword evidence="4 11" id="KW-0820">tRNA-binding</keyword>
<organism evidence="14 15">
    <name type="scientific">candidate division MSBL1 archaeon SCGC-AAA259J03</name>
    <dbReference type="NCBI Taxonomy" id="1698269"/>
    <lineage>
        <taxon>Archaea</taxon>
        <taxon>Methanobacteriati</taxon>
        <taxon>Methanobacteriota</taxon>
        <taxon>candidate division MSBL1</taxon>
    </lineage>
</organism>
<comment type="function">
    <text evidence="10">Probably involved in E site tRNA release. Binds directly to 23S rRNA.</text>
</comment>
<reference evidence="14 15" key="1">
    <citation type="journal article" date="2016" name="Sci. Rep.">
        <title>Metabolic traits of an uncultured archaeal lineage -MSBL1- from brine pools of the Red Sea.</title>
        <authorList>
            <person name="Mwirichia R."/>
            <person name="Alam I."/>
            <person name="Rashid M."/>
            <person name="Vinu M."/>
            <person name="Ba-Alawi W."/>
            <person name="Anthony Kamau A."/>
            <person name="Kamanda Ngugi D."/>
            <person name="Goker M."/>
            <person name="Klenk H.P."/>
            <person name="Bajic V."/>
            <person name="Stingl U."/>
        </authorList>
    </citation>
    <scope>NUCLEOTIDE SEQUENCE [LARGE SCALE GENOMIC DNA]</scope>
    <source>
        <strain evidence="14">SCGC-AAA259J03</strain>
    </source>
</reference>
<keyword evidence="6 11" id="KW-0810">Translation regulation</keyword>
<keyword evidence="15" id="KW-1185">Reference proteome</keyword>
<protein>
    <recommendedName>
        <fullName evidence="11">Large ribosomal subunit protein uL1</fullName>
    </recommendedName>
</protein>
<evidence type="ECO:0000256" key="6">
    <source>
        <dbReference type="ARBA" id="ARBA00022845"/>
    </source>
</evidence>
<evidence type="ECO:0000256" key="7">
    <source>
        <dbReference type="ARBA" id="ARBA00022884"/>
    </source>
</evidence>
<dbReference type="NCBIfam" id="NF003244">
    <property type="entry name" value="PRK04203.1"/>
    <property type="match status" value="1"/>
</dbReference>
<comment type="subunit">
    <text evidence="2 11">Part of the 50S ribosomal subunit.</text>
</comment>